<dbReference type="PANTHER" id="PTHR10367:SF17">
    <property type="entry name" value="MRNA-CAPPING ENZYME"/>
    <property type="match status" value="1"/>
</dbReference>
<comment type="caution">
    <text evidence="14">The sequence shown here is derived from an EMBL/GenBank/DDBJ whole genome shotgun (WGS) entry which is preliminary data.</text>
</comment>
<comment type="catalytic activity">
    <reaction evidence="10">
        <text>a 5'-end diphospho-ribonucleoside in mRNA + GTP + H(+) = a 5'-end (5'-triphosphoguanosine)-ribonucleoside in mRNA + diphosphate</text>
        <dbReference type="Rhea" id="RHEA:67012"/>
        <dbReference type="Rhea" id="RHEA-COMP:17165"/>
        <dbReference type="Rhea" id="RHEA-COMP:17166"/>
        <dbReference type="ChEBI" id="CHEBI:15378"/>
        <dbReference type="ChEBI" id="CHEBI:33019"/>
        <dbReference type="ChEBI" id="CHEBI:37565"/>
        <dbReference type="ChEBI" id="CHEBI:167616"/>
        <dbReference type="ChEBI" id="CHEBI:167617"/>
        <dbReference type="EC" id="2.7.7.50"/>
    </reaction>
    <physiologicalReaction direction="left-to-right" evidence="10">
        <dbReference type="Rhea" id="RHEA:67013"/>
    </physiologicalReaction>
</comment>
<dbReference type="GO" id="GO:0005524">
    <property type="term" value="F:ATP binding"/>
    <property type="evidence" value="ECO:0007669"/>
    <property type="project" value="InterPro"/>
</dbReference>
<evidence type="ECO:0000256" key="2">
    <source>
        <dbReference type="ARBA" id="ARBA00012475"/>
    </source>
</evidence>
<dbReference type="CDD" id="cd07895">
    <property type="entry name" value="Adenylation_mRNA_capping"/>
    <property type="match status" value="1"/>
</dbReference>
<proteinExistence type="predicted"/>
<keyword evidence="15" id="KW-1185">Reference proteome</keyword>
<evidence type="ECO:0000256" key="4">
    <source>
        <dbReference type="ARBA" id="ARBA00022679"/>
    </source>
</evidence>
<dbReference type="Gene3D" id="3.30.470.30">
    <property type="entry name" value="DNA ligase/mRNA capping enzyme"/>
    <property type="match status" value="1"/>
</dbReference>
<dbReference type="GO" id="GO:0006370">
    <property type="term" value="P:7-methylguanosine mRNA capping"/>
    <property type="evidence" value="ECO:0007669"/>
    <property type="project" value="UniProtKB-KW"/>
</dbReference>
<dbReference type="InterPro" id="IPR051029">
    <property type="entry name" value="mRNA_Capping_Enz/RNA_Phosphat"/>
</dbReference>
<keyword evidence="5" id="KW-0548">Nucleotidyltransferase</keyword>
<evidence type="ECO:0000256" key="1">
    <source>
        <dbReference type="ARBA" id="ARBA00004123"/>
    </source>
</evidence>
<feature type="domain" description="mRNA capping enzyme C-terminal" evidence="13">
    <location>
        <begin position="233"/>
        <end position="353"/>
    </location>
</feature>
<dbReference type="Gene3D" id="2.40.50.140">
    <property type="entry name" value="Nucleic acid-binding proteins"/>
    <property type="match status" value="1"/>
</dbReference>
<accession>A0A4Y7TMZ6</accession>
<evidence type="ECO:0000256" key="6">
    <source>
        <dbReference type="ARBA" id="ARBA00022741"/>
    </source>
</evidence>
<evidence type="ECO:0000259" key="13">
    <source>
        <dbReference type="Pfam" id="PF03919"/>
    </source>
</evidence>
<evidence type="ECO:0000256" key="8">
    <source>
        <dbReference type="ARBA" id="ARBA00023134"/>
    </source>
</evidence>
<sequence>MSAIPDLPGNTLQSSEQETLKTSVAKMCKLKPNRFPGSHPVSFRRRDFTKLEQHDFWVCEKSDGVRALLLITFDSGSNTQAVFLIDRRNTYRKIEGFCFPHHADPRRSLGNSLIDGELVMAVDPETHQQTRRFLAFDCLVIDDQNVMTQALDKRYGRLKEWFYRPFSRMAKDPLQAFDIHVKSMVLSYKVSKVFTMDIPNLMHRSDGLVYSRVTAPYKPGTDQNIIKWRPPSENSVSFKLVLQLPLSPAWDDPGTPDPCAKPLFLLFVWLGGEGDAARYEHFNDMYVSDDEWEQMKLSGEKVDGRIVKVRWDPSLRHWRMMRFRDDKAQGNHKSVVNDISQSIAEGIEKDDILARSNAIRNAWKSRQRLPIQPASPVRQQLVPPNTGATPLPSF</sequence>
<dbReference type="GO" id="GO:0004484">
    <property type="term" value="F:mRNA guanylyltransferase activity"/>
    <property type="evidence" value="ECO:0007669"/>
    <property type="project" value="UniProtKB-EC"/>
</dbReference>
<dbReference type="SUPFAM" id="SSF56091">
    <property type="entry name" value="DNA ligase/mRNA capping enzyme, catalytic domain"/>
    <property type="match status" value="1"/>
</dbReference>
<evidence type="ECO:0000313" key="15">
    <source>
        <dbReference type="Proteomes" id="UP000298030"/>
    </source>
</evidence>
<name>A0A4Y7TMZ6_COPMI</name>
<organism evidence="14 15">
    <name type="scientific">Coprinellus micaceus</name>
    <name type="common">Glistening ink-cap mushroom</name>
    <name type="synonym">Coprinus micaceus</name>
    <dbReference type="NCBI Taxonomy" id="71717"/>
    <lineage>
        <taxon>Eukaryota</taxon>
        <taxon>Fungi</taxon>
        <taxon>Dikarya</taxon>
        <taxon>Basidiomycota</taxon>
        <taxon>Agaricomycotina</taxon>
        <taxon>Agaricomycetes</taxon>
        <taxon>Agaricomycetidae</taxon>
        <taxon>Agaricales</taxon>
        <taxon>Agaricineae</taxon>
        <taxon>Psathyrellaceae</taxon>
        <taxon>Coprinellus</taxon>
    </lineage>
</organism>
<dbReference type="InterPro" id="IPR013846">
    <property type="entry name" value="mRNA_cap_enzyme_C"/>
</dbReference>
<dbReference type="OrthoDB" id="200924at2759"/>
<dbReference type="Pfam" id="PF03919">
    <property type="entry name" value="mRNA_cap_C"/>
    <property type="match status" value="1"/>
</dbReference>
<keyword evidence="9" id="KW-0539">Nucleus</keyword>
<dbReference type="EMBL" id="QPFP01000007">
    <property type="protein sequence ID" value="TEB35565.1"/>
    <property type="molecule type" value="Genomic_DNA"/>
</dbReference>
<keyword evidence="8" id="KW-0342">GTP-binding</keyword>
<keyword evidence="6" id="KW-0547">Nucleotide-binding</keyword>
<protein>
    <recommendedName>
        <fullName evidence="2">mRNA guanylyltransferase</fullName>
        <ecNumber evidence="2">2.7.7.50</ecNumber>
    </recommendedName>
</protein>
<keyword evidence="3" id="KW-0507">mRNA processing</keyword>
<evidence type="ECO:0000256" key="3">
    <source>
        <dbReference type="ARBA" id="ARBA00022664"/>
    </source>
</evidence>
<feature type="region of interest" description="Disordered" evidence="11">
    <location>
        <begin position="370"/>
        <end position="394"/>
    </location>
</feature>
<dbReference type="GO" id="GO:0005634">
    <property type="term" value="C:nucleus"/>
    <property type="evidence" value="ECO:0007669"/>
    <property type="project" value="UniProtKB-SubCell"/>
</dbReference>
<keyword evidence="7" id="KW-0506">mRNA capping</keyword>
<keyword evidence="4" id="KW-0808">Transferase</keyword>
<dbReference type="InterPro" id="IPR012340">
    <property type="entry name" value="NA-bd_OB-fold"/>
</dbReference>
<feature type="domain" description="mRNA capping enzyme adenylation" evidence="12">
    <location>
        <begin position="39"/>
        <end position="229"/>
    </location>
</feature>
<evidence type="ECO:0000256" key="10">
    <source>
        <dbReference type="ARBA" id="ARBA00044624"/>
    </source>
</evidence>
<dbReference type="AlphaFoldDB" id="A0A4Y7TMZ6"/>
<dbReference type="InterPro" id="IPR001339">
    <property type="entry name" value="mRNA_cap_enzyme_adenylation"/>
</dbReference>
<comment type="subcellular location">
    <subcellularLocation>
        <location evidence="1">Nucleus</location>
    </subcellularLocation>
</comment>
<dbReference type="STRING" id="71717.A0A4Y7TMZ6"/>
<gene>
    <name evidence="14" type="ORF">FA13DRAFT_1728406</name>
</gene>
<dbReference type="PANTHER" id="PTHR10367">
    <property type="entry name" value="MRNA-CAPPING ENZYME"/>
    <property type="match status" value="1"/>
</dbReference>
<evidence type="ECO:0000256" key="7">
    <source>
        <dbReference type="ARBA" id="ARBA00023042"/>
    </source>
</evidence>
<evidence type="ECO:0000256" key="9">
    <source>
        <dbReference type="ARBA" id="ARBA00023242"/>
    </source>
</evidence>
<evidence type="ECO:0000259" key="12">
    <source>
        <dbReference type="Pfam" id="PF01331"/>
    </source>
</evidence>
<evidence type="ECO:0000256" key="11">
    <source>
        <dbReference type="SAM" id="MobiDB-lite"/>
    </source>
</evidence>
<dbReference type="GO" id="GO:0005525">
    <property type="term" value="F:GTP binding"/>
    <property type="evidence" value="ECO:0007669"/>
    <property type="project" value="UniProtKB-KW"/>
</dbReference>
<dbReference type="Proteomes" id="UP000298030">
    <property type="component" value="Unassembled WGS sequence"/>
</dbReference>
<evidence type="ECO:0000313" key="14">
    <source>
        <dbReference type="EMBL" id="TEB35565.1"/>
    </source>
</evidence>
<dbReference type="EC" id="2.7.7.50" evidence="2"/>
<evidence type="ECO:0000256" key="5">
    <source>
        <dbReference type="ARBA" id="ARBA00022695"/>
    </source>
</evidence>
<dbReference type="Pfam" id="PF01331">
    <property type="entry name" value="mRNA_cap_enzyme"/>
    <property type="match status" value="1"/>
</dbReference>
<reference evidence="14 15" key="1">
    <citation type="journal article" date="2019" name="Nat. Ecol. Evol.">
        <title>Megaphylogeny resolves global patterns of mushroom evolution.</title>
        <authorList>
            <person name="Varga T."/>
            <person name="Krizsan K."/>
            <person name="Foldi C."/>
            <person name="Dima B."/>
            <person name="Sanchez-Garcia M."/>
            <person name="Sanchez-Ramirez S."/>
            <person name="Szollosi G.J."/>
            <person name="Szarkandi J.G."/>
            <person name="Papp V."/>
            <person name="Albert L."/>
            <person name="Andreopoulos W."/>
            <person name="Angelini C."/>
            <person name="Antonin V."/>
            <person name="Barry K.W."/>
            <person name="Bougher N.L."/>
            <person name="Buchanan P."/>
            <person name="Buyck B."/>
            <person name="Bense V."/>
            <person name="Catcheside P."/>
            <person name="Chovatia M."/>
            <person name="Cooper J."/>
            <person name="Damon W."/>
            <person name="Desjardin D."/>
            <person name="Finy P."/>
            <person name="Geml J."/>
            <person name="Haridas S."/>
            <person name="Hughes K."/>
            <person name="Justo A."/>
            <person name="Karasinski D."/>
            <person name="Kautmanova I."/>
            <person name="Kiss B."/>
            <person name="Kocsube S."/>
            <person name="Kotiranta H."/>
            <person name="LaButti K.M."/>
            <person name="Lechner B.E."/>
            <person name="Liimatainen K."/>
            <person name="Lipzen A."/>
            <person name="Lukacs Z."/>
            <person name="Mihaltcheva S."/>
            <person name="Morgado L.N."/>
            <person name="Niskanen T."/>
            <person name="Noordeloos M.E."/>
            <person name="Ohm R.A."/>
            <person name="Ortiz-Santana B."/>
            <person name="Ovrebo C."/>
            <person name="Racz N."/>
            <person name="Riley R."/>
            <person name="Savchenko A."/>
            <person name="Shiryaev A."/>
            <person name="Soop K."/>
            <person name="Spirin V."/>
            <person name="Szebenyi C."/>
            <person name="Tomsovsky M."/>
            <person name="Tulloss R.E."/>
            <person name="Uehling J."/>
            <person name="Grigoriev I.V."/>
            <person name="Vagvolgyi C."/>
            <person name="Papp T."/>
            <person name="Martin F.M."/>
            <person name="Miettinen O."/>
            <person name="Hibbett D.S."/>
            <person name="Nagy L.G."/>
        </authorList>
    </citation>
    <scope>NUCLEOTIDE SEQUENCE [LARGE SCALE GENOMIC DNA]</scope>
    <source>
        <strain evidence="14 15">FP101781</strain>
    </source>
</reference>
<dbReference type="SUPFAM" id="SSF50249">
    <property type="entry name" value="Nucleic acid-binding proteins"/>
    <property type="match status" value="1"/>
</dbReference>